<organism evidence="2 3">
    <name type="scientific">Anabarilius grahami</name>
    <name type="common">Kanglang fish</name>
    <name type="synonym">Barilius grahami</name>
    <dbReference type="NCBI Taxonomy" id="495550"/>
    <lineage>
        <taxon>Eukaryota</taxon>
        <taxon>Metazoa</taxon>
        <taxon>Chordata</taxon>
        <taxon>Craniata</taxon>
        <taxon>Vertebrata</taxon>
        <taxon>Euteleostomi</taxon>
        <taxon>Actinopterygii</taxon>
        <taxon>Neopterygii</taxon>
        <taxon>Teleostei</taxon>
        <taxon>Ostariophysi</taxon>
        <taxon>Cypriniformes</taxon>
        <taxon>Xenocyprididae</taxon>
        <taxon>Xenocypridinae</taxon>
        <taxon>Xenocypridinae incertae sedis</taxon>
        <taxon>Anabarilius</taxon>
    </lineage>
</organism>
<feature type="compositionally biased region" description="Polar residues" evidence="1">
    <location>
        <begin position="151"/>
        <end position="161"/>
    </location>
</feature>
<dbReference type="EMBL" id="RJVU01014363">
    <property type="protein sequence ID" value="ROL52830.1"/>
    <property type="molecule type" value="Genomic_DNA"/>
</dbReference>
<sequence>MDQTRPRTGLETRCPAFGVYAVYASCPKLFLGRLVGPYAFVDRTSGRWTHRVPGLAQRLCAVVGLRPHRGGVKRLPSDDLPINLLHARLAVVLNSASQAIAPCVSALSLLRKNSLCPSPEARDLISFGCGDRDAMSTNASDAGAWSEALTEETNNPQPLWT</sequence>
<reference evidence="2 3" key="1">
    <citation type="submission" date="2018-10" db="EMBL/GenBank/DDBJ databases">
        <title>Genome assembly for a Yunnan-Guizhou Plateau 3E fish, Anabarilius grahami (Regan), and its evolutionary and genetic applications.</title>
        <authorList>
            <person name="Jiang W."/>
        </authorList>
    </citation>
    <scope>NUCLEOTIDE SEQUENCE [LARGE SCALE GENOMIC DNA]</scope>
    <source>
        <strain evidence="2">AG-KIZ</strain>
        <tissue evidence="2">Muscle</tissue>
    </source>
</reference>
<evidence type="ECO:0000313" key="3">
    <source>
        <dbReference type="Proteomes" id="UP000281406"/>
    </source>
</evidence>
<evidence type="ECO:0000313" key="2">
    <source>
        <dbReference type="EMBL" id="ROL52830.1"/>
    </source>
</evidence>
<keyword evidence="3" id="KW-1185">Reference proteome</keyword>
<feature type="region of interest" description="Disordered" evidence="1">
    <location>
        <begin position="138"/>
        <end position="161"/>
    </location>
</feature>
<accession>A0A3N0Z2X2</accession>
<comment type="caution">
    <text evidence="2">The sequence shown here is derived from an EMBL/GenBank/DDBJ whole genome shotgun (WGS) entry which is preliminary data.</text>
</comment>
<evidence type="ECO:0000256" key="1">
    <source>
        <dbReference type="SAM" id="MobiDB-lite"/>
    </source>
</evidence>
<gene>
    <name evidence="2" type="ORF">DPX16_8393</name>
</gene>
<dbReference type="Proteomes" id="UP000281406">
    <property type="component" value="Unassembled WGS sequence"/>
</dbReference>
<protein>
    <submittedName>
        <fullName evidence="2">Uncharacterized protein</fullName>
    </submittedName>
</protein>
<name>A0A3N0Z2X2_ANAGA</name>
<dbReference type="AlphaFoldDB" id="A0A3N0Z2X2"/>
<proteinExistence type="predicted"/>